<dbReference type="RefSeq" id="WP_244562319.1">
    <property type="nucleotide sequence ID" value="NZ_LT670844.1"/>
</dbReference>
<proteinExistence type="predicted"/>
<dbReference type="InterPro" id="IPR051043">
    <property type="entry name" value="Sulfatase_Mod_Factor_Kinase"/>
</dbReference>
<evidence type="ECO:0000313" key="3">
    <source>
        <dbReference type="Proteomes" id="UP000189935"/>
    </source>
</evidence>
<name>A0A1M6T4J9_9BRAD</name>
<evidence type="ECO:0000259" key="1">
    <source>
        <dbReference type="Pfam" id="PF03781"/>
    </source>
</evidence>
<dbReference type="EMBL" id="LT670844">
    <property type="protein sequence ID" value="SHK51844.1"/>
    <property type="molecule type" value="Genomic_DNA"/>
</dbReference>
<dbReference type="PANTHER" id="PTHR23150:SF19">
    <property type="entry name" value="FORMYLGLYCINE-GENERATING ENZYME"/>
    <property type="match status" value="1"/>
</dbReference>
<dbReference type="SUPFAM" id="SSF56436">
    <property type="entry name" value="C-type lectin-like"/>
    <property type="match status" value="1"/>
</dbReference>
<accession>A0A1M6T4J9</accession>
<dbReference type="AlphaFoldDB" id="A0A1M6T4J9"/>
<evidence type="ECO:0000313" key="2">
    <source>
        <dbReference type="EMBL" id="SHK51844.1"/>
    </source>
</evidence>
<dbReference type="Pfam" id="PF03781">
    <property type="entry name" value="FGE-sulfatase"/>
    <property type="match status" value="1"/>
</dbReference>
<feature type="domain" description="Sulfatase-modifying factor enzyme-like" evidence="1">
    <location>
        <begin position="61"/>
        <end position="351"/>
    </location>
</feature>
<dbReference type="Gene3D" id="3.90.1580.10">
    <property type="entry name" value="paralog of FGE (formylglycine-generating enzyme)"/>
    <property type="match status" value="1"/>
</dbReference>
<dbReference type="InterPro" id="IPR005532">
    <property type="entry name" value="SUMF_dom"/>
</dbReference>
<sequence>MVSLNWPLWVRSVLAVGVCAAAFAGAMICVSATEVTKKQERKAEIGSCAAYSGLPLGDGETAGMSFVPAGTFAMGSDQHQPEERFTHIVRVDGFWIDRHEVTNAQFKKFIDATGYVTLAERPVDPKSHPDWPRELLVPGSIMFVPPKDAKGEDGRWWQYVAGANWRQPGGPASSIVGKENHPVVHIAYDDALAYAKWLGRSLPTEAQWEFAARGGRDGEDDWSSAFDPEGKPIANTWQGIFPVLNTNDDGFAETAPVGCFPPNGYGLYDMIGNVWEWTSDWYRSGHSKAAATNPIGPERVSLRIAQGQTASRVIKGGSYLCSMNYCSRYRPAARQPQENDLSAAHLGFRTVLNRPNP</sequence>
<gene>
    <name evidence="2" type="ORF">SAMN05444159_3464</name>
</gene>
<protein>
    <submittedName>
        <fullName evidence="2">Formylglycine-generating enzyme, required for sulfatase activity, contains SUMF1/FGE domain</fullName>
    </submittedName>
</protein>
<dbReference type="Proteomes" id="UP000189935">
    <property type="component" value="Chromosome I"/>
</dbReference>
<dbReference type="PANTHER" id="PTHR23150">
    <property type="entry name" value="SULFATASE MODIFYING FACTOR 1, 2"/>
    <property type="match status" value="1"/>
</dbReference>
<reference evidence="2 3" key="1">
    <citation type="submission" date="2016-11" db="EMBL/GenBank/DDBJ databases">
        <authorList>
            <person name="Jaros S."/>
            <person name="Januszkiewicz K."/>
            <person name="Wedrychowicz H."/>
        </authorList>
    </citation>
    <scope>NUCLEOTIDE SEQUENCE [LARGE SCALE GENOMIC DNA]</scope>
    <source>
        <strain evidence="2 3">GAS499</strain>
    </source>
</reference>
<dbReference type="InterPro" id="IPR042095">
    <property type="entry name" value="SUMF_sf"/>
</dbReference>
<dbReference type="InterPro" id="IPR016187">
    <property type="entry name" value="CTDL_fold"/>
</dbReference>
<dbReference type="GO" id="GO:0120147">
    <property type="term" value="F:formylglycine-generating oxidase activity"/>
    <property type="evidence" value="ECO:0007669"/>
    <property type="project" value="TreeGrafter"/>
</dbReference>
<organism evidence="2 3">
    <name type="scientific">Bradyrhizobium lablabi</name>
    <dbReference type="NCBI Taxonomy" id="722472"/>
    <lineage>
        <taxon>Bacteria</taxon>
        <taxon>Pseudomonadati</taxon>
        <taxon>Pseudomonadota</taxon>
        <taxon>Alphaproteobacteria</taxon>
        <taxon>Hyphomicrobiales</taxon>
        <taxon>Nitrobacteraceae</taxon>
        <taxon>Bradyrhizobium</taxon>
    </lineage>
</organism>